<evidence type="ECO:0000313" key="2">
    <source>
        <dbReference type="EMBL" id="RIH74833.1"/>
    </source>
</evidence>
<keyword evidence="2" id="KW-0560">Oxidoreductase</keyword>
<dbReference type="PROSITE" id="PS51819">
    <property type="entry name" value="VOC"/>
    <property type="match status" value="1"/>
</dbReference>
<dbReference type="InterPro" id="IPR037523">
    <property type="entry name" value="VOC_core"/>
</dbReference>
<sequence>MIAPILAVNDVDASVAFYTRKLGFKHDFSFDGPDGKSAFAFVSLGQCSIGLSRAQGLEARGQGVVLMAYVPQDFDLEAYYADVQAKGVAVVEPLQEQYWGDRSFTVHDPDGYVICPTKTVKQVVMEEIAAAMRGEREQQVL</sequence>
<dbReference type="InterPro" id="IPR029068">
    <property type="entry name" value="Glyas_Bleomycin-R_OHBP_Dase"/>
</dbReference>
<dbReference type="GO" id="GO:0051213">
    <property type="term" value="F:dioxygenase activity"/>
    <property type="evidence" value="ECO:0007669"/>
    <property type="project" value="UniProtKB-KW"/>
</dbReference>
<dbReference type="Gene3D" id="3.10.180.10">
    <property type="entry name" value="2,3-Dihydroxybiphenyl 1,2-Dioxygenase, domain 1"/>
    <property type="match status" value="1"/>
</dbReference>
<proteinExistence type="predicted"/>
<keyword evidence="2" id="KW-0223">Dioxygenase</keyword>
<dbReference type="PANTHER" id="PTHR36503:SF1">
    <property type="entry name" value="BLR2520 PROTEIN"/>
    <property type="match status" value="1"/>
</dbReference>
<dbReference type="OrthoDB" id="66829at2"/>
<evidence type="ECO:0000313" key="3">
    <source>
        <dbReference type="Proteomes" id="UP000265715"/>
    </source>
</evidence>
<keyword evidence="3" id="KW-1185">Reference proteome</keyword>
<accession>A0A399DTR6</accession>
<dbReference type="AlphaFoldDB" id="A0A399DTR6"/>
<gene>
    <name evidence="2" type="ORF">Mterra_04035</name>
</gene>
<protein>
    <submittedName>
        <fullName evidence="2">Glyoxalase/Bleomycin resistance protein/Dioxygenase superfamily protein</fullName>
    </submittedName>
</protein>
<dbReference type="InterPro" id="IPR004360">
    <property type="entry name" value="Glyas_Fos-R_dOase_dom"/>
</dbReference>
<dbReference type="PANTHER" id="PTHR36503">
    <property type="entry name" value="BLR2520 PROTEIN"/>
    <property type="match status" value="1"/>
</dbReference>
<organism evidence="2 3">
    <name type="scientific">Calidithermus terrae</name>
    <dbReference type="NCBI Taxonomy" id="1408545"/>
    <lineage>
        <taxon>Bacteria</taxon>
        <taxon>Thermotogati</taxon>
        <taxon>Deinococcota</taxon>
        <taxon>Deinococci</taxon>
        <taxon>Thermales</taxon>
        <taxon>Thermaceae</taxon>
        <taxon>Calidithermus</taxon>
    </lineage>
</organism>
<dbReference type="RefSeq" id="WP_119316842.1">
    <property type="nucleotide sequence ID" value="NZ_QXDL01000387.1"/>
</dbReference>
<reference evidence="2 3" key="1">
    <citation type="submission" date="2018-08" db="EMBL/GenBank/DDBJ databases">
        <title>Meiothermus terrae DSM 26712 genome sequencing project.</title>
        <authorList>
            <person name="Da Costa M.S."/>
            <person name="Albuquerque L."/>
            <person name="Raposo P."/>
            <person name="Froufe H.J.C."/>
            <person name="Barroso C.S."/>
            <person name="Egas C."/>
        </authorList>
    </citation>
    <scope>NUCLEOTIDE SEQUENCE [LARGE SCALE GENOMIC DNA]</scope>
    <source>
        <strain evidence="2 3">DSM 26712</strain>
    </source>
</reference>
<dbReference type="Pfam" id="PF00903">
    <property type="entry name" value="Glyoxalase"/>
    <property type="match status" value="1"/>
</dbReference>
<comment type="caution">
    <text evidence="2">The sequence shown here is derived from an EMBL/GenBank/DDBJ whole genome shotgun (WGS) entry which is preliminary data.</text>
</comment>
<dbReference type="SUPFAM" id="SSF54593">
    <property type="entry name" value="Glyoxalase/Bleomycin resistance protein/Dihydroxybiphenyl dioxygenase"/>
    <property type="match status" value="1"/>
</dbReference>
<dbReference type="Proteomes" id="UP000265715">
    <property type="component" value="Unassembled WGS sequence"/>
</dbReference>
<evidence type="ECO:0000259" key="1">
    <source>
        <dbReference type="PROSITE" id="PS51819"/>
    </source>
</evidence>
<feature type="domain" description="VOC" evidence="1">
    <location>
        <begin position="1"/>
        <end position="119"/>
    </location>
</feature>
<name>A0A399DTR6_9DEIN</name>
<dbReference type="EMBL" id="QXDL01000387">
    <property type="protein sequence ID" value="RIH74833.1"/>
    <property type="molecule type" value="Genomic_DNA"/>
</dbReference>